<reference evidence="2 3" key="1">
    <citation type="submission" date="2011-02" db="EMBL/GenBank/DDBJ databases">
        <title>The Genome Sequence of Mortierella verticillata NRRL 6337.</title>
        <authorList>
            <consortium name="The Broad Institute Genome Sequencing Platform"/>
            <person name="Russ C."/>
            <person name="Cuomo C."/>
            <person name="Burger G."/>
            <person name="Gray M.W."/>
            <person name="Holland P.W.H."/>
            <person name="King N."/>
            <person name="Lang F.B.F."/>
            <person name="Roger A.J."/>
            <person name="Ruiz-Trillo I."/>
            <person name="Young S.K."/>
            <person name="Zeng Q."/>
            <person name="Gargeya S."/>
            <person name="Alvarado L."/>
            <person name="Berlin A."/>
            <person name="Chapman S.B."/>
            <person name="Chen Z."/>
            <person name="Freedman E."/>
            <person name="Gellesch M."/>
            <person name="Goldberg J."/>
            <person name="Griggs A."/>
            <person name="Gujja S."/>
            <person name="Heilman E."/>
            <person name="Heiman D."/>
            <person name="Howarth C."/>
            <person name="Mehta T."/>
            <person name="Neiman D."/>
            <person name="Pearson M."/>
            <person name="Roberts A."/>
            <person name="Saif S."/>
            <person name="Shea T."/>
            <person name="Shenoy N."/>
            <person name="Sisk P."/>
            <person name="Stolte C."/>
            <person name="Sykes S."/>
            <person name="White J."/>
            <person name="Yandava C."/>
            <person name="Haas B."/>
            <person name="Nusbaum C."/>
            <person name="Birren B."/>
        </authorList>
    </citation>
    <scope>NUCLEOTIDE SEQUENCE [LARGE SCALE GENOMIC DNA]</scope>
    <source>
        <strain evidence="2 3">NRRL 6337</strain>
    </source>
</reference>
<feature type="region of interest" description="Disordered" evidence="1">
    <location>
        <begin position="139"/>
        <end position="167"/>
    </location>
</feature>
<keyword evidence="3" id="KW-1185">Reference proteome</keyword>
<dbReference type="Proteomes" id="UP000243308">
    <property type="component" value="Unassembled WGS sequence"/>
</dbReference>
<dbReference type="EMBL" id="KN042430">
    <property type="protein sequence ID" value="KFH62798.1"/>
    <property type="molecule type" value="Genomic_DNA"/>
</dbReference>
<protein>
    <submittedName>
        <fullName evidence="2">Uncharacterized protein</fullName>
    </submittedName>
</protein>
<evidence type="ECO:0000256" key="1">
    <source>
        <dbReference type="SAM" id="MobiDB-lite"/>
    </source>
</evidence>
<proteinExistence type="predicted"/>
<organism evidence="2 3">
    <name type="scientific">Podila verticillata NRRL 6337</name>
    <dbReference type="NCBI Taxonomy" id="1069443"/>
    <lineage>
        <taxon>Eukaryota</taxon>
        <taxon>Fungi</taxon>
        <taxon>Fungi incertae sedis</taxon>
        <taxon>Mucoromycota</taxon>
        <taxon>Mortierellomycotina</taxon>
        <taxon>Mortierellomycetes</taxon>
        <taxon>Mortierellales</taxon>
        <taxon>Mortierellaceae</taxon>
        <taxon>Podila</taxon>
    </lineage>
</organism>
<sequence length="562" mass="63510">MMDRTPEAGWKAAIDGSKPGADFFLTRTPAEYNPLSYFKHRGATSSLRERLTHELSQWIKYFSASDKQIHRDIANSLRSYRKQTMSNFWNEIAERESQQRHHEQLLEQRKIDLRRQNVTQLGIDGDALTRELDEALNASSKNLNRPKRSSAEIAPEPESVSTSNQERPTKKVAFQYAEFSSQSGSDYINSNPSSTRSSLNSIDFKYIDHLVGPGTTSSQLHTSSRLIVENTNVSEVLMNARRSILKKQSEIADVSDLLAINFIFDTNFLRKHLPIAISEFLLDVAMPKPTADELAILVDCSIFAATHSYQETKKHVKNRIQKETEGVVTSILLPFTERPGLWKQVSSHPAPSQFLAQNEDTYTQNVVRNVIFGIVGDLDVVDHWSRDPLPTPHGFEELYFPDYFAELDNLPLFVVEIKKPNVKDDDLEGDQRKLPCMMKLILNRILEAGVLVPSVIGLLIKGSRCEVSSISLDVEALYMHKLIGVFELPTNNLQLGLLCPAIGPLKFARDVVKQTTSSIIAHRSRESKKDRWRRPSYYVKGNRIPTLKAATGQEDVARDSSS</sequence>
<name>A0A086TLH1_9FUNG</name>
<gene>
    <name evidence="2" type="ORF">MVEG_11324</name>
</gene>
<accession>A0A086TLH1</accession>
<dbReference type="OrthoDB" id="2441065at2759"/>
<evidence type="ECO:0000313" key="2">
    <source>
        <dbReference type="EMBL" id="KFH62798.1"/>
    </source>
</evidence>
<evidence type="ECO:0000313" key="3">
    <source>
        <dbReference type="Proteomes" id="UP000243308"/>
    </source>
</evidence>
<dbReference type="AlphaFoldDB" id="A0A086TLH1"/>